<organism evidence="9 10">
    <name type="scientific">Faecalicatena contorta</name>
    <dbReference type="NCBI Taxonomy" id="39482"/>
    <lineage>
        <taxon>Bacteria</taxon>
        <taxon>Bacillati</taxon>
        <taxon>Bacillota</taxon>
        <taxon>Clostridia</taxon>
        <taxon>Lachnospirales</taxon>
        <taxon>Lachnospiraceae</taxon>
        <taxon>Faecalicatena</taxon>
    </lineage>
</organism>
<accession>A0A316AI82</accession>
<evidence type="ECO:0000256" key="6">
    <source>
        <dbReference type="ARBA" id="ARBA00044907"/>
    </source>
</evidence>
<evidence type="ECO:0000256" key="5">
    <source>
        <dbReference type="ARBA" id="ARBA00023277"/>
    </source>
</evidence>
<dbReference type="Gene3D" id="2.60.120.10">
    <property type="entry name" value="Jelly Rolls"/>
    <property type="match status" value="1"/>
</dbReference>
<dbReference type="CDD" id="cd20309">
    <property type="entry name" value="cupin_EcSI"/>
    <property type="match status" value="1"/>
</dbReference>
<keyword evidence="4" id="KW-0413">Isomerase</keyword>
<evidence type="ECO:0000256" key="2">
    <source>
        <dbReference type="ARBA" id="ARBA00022723"/>
    </source>
</evidence>
<keyword evidence="3" id="KW-0464">Manganese</keyword>
<evidence type="ECO:0000256" key="3">
    <source>
        <dbReference type="ARBA" id="ARBA00023211"/>
    </source>
</evidence>
<comment type="cofactor">
    <cofactor evidence="1">
        <name>Mn(2+)</name>
        <dbReference type="ChEBI" id="CHEBI:29035"/>
    </cofactor>
</comment>
<dbReference type="AlphaFoldDB" id="A0A316AI82"/>
<reference evidence="10" key="1">
    <citation type="submission" date="2017-07" db="EMBL/GenBank/DDBJ databases">
        <authorList>
            <person name="Varghese N."/>
            <person name="Submissions S."/>
        </authorList>
    </citation>
    <scope>NUCLEOTIDE SEQUENCE [LARGE SCALE GENOMIC DNA]</scope>
    <source>
        <strain evidence="10">NLAE-zl-C134</strain>
    </source>
</reference>
<dbReference type="RefSeq" id="WP_109711150.1">
    <property type="nucleotide sequence ID" value="NZ_QGDS01000006.1"/>
</dbReference>
<dbReference type="EMBL" id="UHJJ01000006">
    <property type="protein sequence ID" value="SUQ14345.1"/>
    <property type="molecule type" value="Genomic_DNA"/>
</dbReference>
<comment type="catalytic activity">
    <reaction evidence="6">
        <text>D-lyxose = D-xylulose</text>
        <dbReference type="Rhea" id="RHEA:14201"/>
        <dbReference type="ChEBI" id="CHEBI:16789"/>
        <dbReference type="ChEBI" id="CHEBI:17140"/>
        <dbReference type="EC" id="5.3.1.15"/>
    </reaction>
</comment>
<protein>
    <recommendedName>
        <fullName evidence="8">D-lyxose ketol-isomerase</fullName>
        <ecNumber evidence="8">5.3.1.15</ecNumber>
    </recommendedName>
</protein>
<comment type="similarity">
    <text evidence="7">Belongs to the D-lyxose ketol-isomerase family.</text>
</comment>
<dbReference type="Pfam" id="PF07385">
    <property type="entry name" value="Lyx_isomer"/>
    <property type="match status" value="1"/>
</dbReference>
<evidence type="ECO:0000256" key="4">
    <source>
        <dbReference type="ARBA" id="ARBA00023235"/>
    </source>
</evidence>
<keyword evidence="2" id="KW-0479">Metal-binding</keyword>
<evidence type="ECO:0000313" key="10">
    <source>
        <dbReference type="Proteomes" id="UP000254051"/>
    </source>
</evidence>
<evidence type="ECO:0000256" key="7">
    <source>
        <dbReference type="ARBA" id="ARBA00044951"/>
    </source>
</evidence>
<dbReference type="OrthoDB" id="27002at2"/>
<keyword evidence="5" id="KW-0119">Carbohydrate metabolism</keyword>
<gene>
    <name evidence="9" type="ORF">SAMN05216529_10636</name>
</gene>
<dbReference type="Proteomes" id="UP000254051">
    <property type="component" value="Unassembled WGS sequence"/>
</dbReference>
<dbReference type="InterPro" id="IPR010864">
    <property type="entry name" value="D-lyxose_isomer"/>
</dbReference>
<evidence type="ECO:0000313" key="9">
    <source>
        <dbReference type="EMBL" id="SUQ14345.1"/>
    </source>
</evidence>
<dbReference type="EC" id="5.3.1.15" evidence="8"/>
<dbReference type="InterPro" id="IPR047581">
    <property type="entry name" value="EcSI_cupin"/>
</dbReference>
<dbReference type="GO" id="GO:0047828">
    <property type="term" value="F:D-lyxose ketol-isomerase activity"/>
    <property type="evidence" value="ECO:0007669"/>
    <property type="project" value="UniProtKB-EC"/>
</dbReference>
<dbReference type="InterPro" id="IPR014710">
    <property type="entry name" value="RmlC-like_jellyroll"/>
</dbReference>
<sequence length="225" mass="25851">MKRSEINAALKKMEAMINKCQFKLPPFCSFIPEDWQNKGHEYDEIRDNMLGWDITDYGLGDFEHVGFSLITLRNGNIKLGKYTKIYAEKLLYLGEGQAAAMHFHWNKMEDIINRGGGNVLIRVYNSTKEGEFADTDVVIHSDGREYTVPAGTQVRLTPGESITVYPYMYHDFEVEKGSGEVLLGEVSMCNDDNTDNRFYEPMGRFPEIEEDESPYRLLCNEYPQA</sequence>
<evidence type="ECO:0000256" key="1">
    <source>
        <dbReference type="ARBA" id="ARBA00001936"/>
    </source>
</evidence>
<dbReference type="GO" id="GO:0046872">
    <property type="term" value="F:metal ion binding"/>
    <property type="evidence" value="ECO:0007669"/>
    <property type="project" value="UniProtKB-KW"/>
</dbReference>
<name>A0A316AI82_9FIRM</name>
<keyword evidence="10" id="KW-1185">Reference proteome</keyword>
<proteinExistence type="inferred from homology"/>
<evidence type="ECO:0000256" key="8">
    <source>
        <dbReference type="ARBA" id="ARBA00044972"/>
    </source>
</evidence>